<reference evidence="4" key="1">
    <citation type="submission" date="2010-09" db="EMBL/GenBank/DDBJ databases">
        <title>The organization of cytoplasmic ribosomal protein genes in microsporidian Nosema bombycis genome.</title>
        <authorList>
            <person name="Liu H."/>
            <person name="Pan G."/>
            <person name="Li T."/>
            <person name="Huang W."/>
            <person name="Zhou Z."/>
        </authorList>
    </citation>
    <scope>NUCLEOTIDE SEQUENCE</scope>
    <source>
        <strain evidence="4">CQ1</strain>
    </source>
</reference>
<dbReference type="PANTHER" id="PTHR10759">
    <property type="entry name" value="60S RIBOSOMAL PROTEIN L34"/>
    <property type="match status" value="1"/>
</dbReference>
<dbReference type="AlphaFoldDB" id="F2X166"/>
<evidence type="ECO:0000313" key="4">
    <source>
        <dbReference type="EMBL" id="ADZ95697.1"/>
    </source>
</evidence>
<dbReference type="GO" id="GO:0003735">
    <property type="term" value="F:structural constituent of ribosome"/>
    <property type="evidence" value="ECO:0007669"/>
    <property type="project" value="InterPro"/>
</dbReference>
<keyword evidence="2 4" id="KW-0689">Ribosomal protein</keyword>
<comment type="similarity">
    <text evidence="1">Belongs to the eukaryotic ribosomal protein eL34 family.</text>
</comment>
<evidence type="ECO:0000256" key="3">
    <source>
        <dbReference type="ARBA" id="ARBA00023274"/>
    </source>
</evidence>
<dbReference type="VEuPathDB" id="MicrosporidiaDB:NBO_54g0010"/>
<organism evidence="4">
    <name type="scientific">Nosema bombycis</name>
    <name type="common">Microsporidian parasite</name>
    <name type="synonym">Pebrine of silkworm</name>
    <dbReference type="NCBI Taxonomy" id="27978"/>
    <lineage>
        <taxon>Eukaryota</taxon>
        <taxon>Fungi</taxon>
        <taxon>Fungi incertae sedis</taxon>
        <taxon>Microsporidia</taxon>
        <taxon>Nosematidae</taxon>
        <taxon>Nosema</taxon>
    </lineage>
</organism>
<evidence type="ECO:0000256" key="2">
    <source>
        <dbReference type="ARBA" id="ARBA00022980"/>
    </source>
</evidence>
<proteinExistence type="evidence at transcript level"/>
<dbReference type="Gene3D" id="6.20.340.10">
    <property type="match status" value="1"/>
</dbReference>
<keyword evidence="3" id="KW-0687">Ribonucleoprotein</keyword>
<name>F2X166_NOSBO</name>
<sequence length="193" mass="22590">MRSNVQILIISKMVNGQYAVVNKNAKFTPARHFILKILNYVWPLHFYLRSSPYFPSLVSLCYSLIIVFNVSHSIISQIKFFNPPNFQMLKQIIHKGQTYKTKSNRRKVVKTVTGKYKNIKQKKHSKVRRCHECNAKLLSIARMRPAELSRQKVSSKRVCRPYGDKFCGNCVRNRVISAFLEEEERIVREKLAV</sequence>
<dbReference type="Pfam" id="PF01199">
    <property type="entry name" value="Ribosomal_L34e"/>
    <property type="match status" value="1"/>
</dbReference>
<dbReference type="GO" id="GO:0006412">
    <property type="term" value="P:translation"/>
    <property type="evidence" value="ECO:0007669"/>
    <property type="project" value="InterPro"/>
</dbReference>
<dbReference type="GO" id="GO:0005840">
    <property type="term" value="C:ribosome"/>
    <property type="evidence" value="ECO:0007669"/>
    <property type="project" value="UniProtKB-KW"/>
</dbReference>
<dbReference type="GO" id="GO:1990904">
    <property type="term" value="C:ribonucleoprotein complex"/>
    <property type="evidence" value="ECO:0007669"/>
    <property type="project" value="UniProtKB-KW"/>
</dbReference>
<dbReference type="PRINTS" id="PR01250">
    <property type="entry name" value="RIBOSOMALL34"/>
</dbReference>
<accession>F2X166</accession>
<protein>
    <submittedName>
        <fullName evidence="4">60S ribosomal protein L34</fullName>
    </submittedName>
</protein>
<dbReference type="InterPro" id="IPR038562">
    <property type="entry name" value="Ribosomal_eL34_C_sf"/>
</dbReference>
<dbReference type="EMBL" id="HQ291444">
    <property type="protein sequence ID" value="ADZ95697.1"/>
    <property type="molecule type" value="mRNA"/>
</dbReference>
<dbReference type="InterPro" id="IPR008195">
    <property type="entry name" value="Ribosomal_eL34"/>
</dbReference>
<evidence type="ECO:0000256" key="1">
    <source>
        <dbReference type="ARBA" id="ARBA00009875"/>
    </source>
</evidence>